<dbReference type="PANTHER" id="PTHR11469:SF1">
    <property type="entry name" value="GLUCOSE-6-PHOSPHATE ISOMERASE"/>
    <property type="match status" value="1"/>
</dbReference>
<keyword evidence="3 7" id="KW-0312">Gluconeogenesis</keyword>
<evidence type="ECO:0000256" key="5">
    <source>
        <dbReference type="ARBA" id="ARBA00023235"/>
    </source>
</evidence>
<sequence length="585" mass="62806">MAGAGGVPPTGGTPYIPIRTGPAAGRLFVPSSEMSVDRSAFDRILAELRQRHSTGKVDARAAFRADPRRFARLSATDGDMLLDWSKCAVDDATMDLLGKLAAAAGMEARRDAMFAGAPINVTEDRAVLHTALRAPGRHEPDIDGHDIGADVASVLDAMSAFANAIRSGEARGATGKAITDIVNIGIGGSDLGPVMVTLALAPWHDGPRAHYVSNIDGAHIHDTLKGLDPETTLVIVASKTFTTVETMTNARTAKSWIEKALGKEAVAHHFAAVSTALDLVAAFGITPERVFGFWDWVGGRYSVWGAIGLPVMIAIGPQRFRDMLAGAHEMDTHFRTAPLSSNLPALLGLVGWWHRVVCGYPSRAVIPYDQRLSRLPAYLQQLDMESNGKSTSLDGTPVTTPTGPLVWGEPGTNGQHAFFQLLHQGTDIIPVEFLVAANGHEPELRHQHDLLLANCLAQSEALMKGRTLEEARAQMLAKGMDLAKVDRIAPHRVFSGNRPSITILYRSLDPATLGRLVALYEHRVFVEGVLYNINSFDQWGVELGKELATQLLPVVEGKENAAGRDASTAGLVKHILGLREKQGAS</sequence>
<dbReference type="InterPro" id="IPR035476">
    <property type="entry name" value="SIS_PGI_1"/>
</dbReference>
<dbReference type="CDD" id="cd05015">
    <property type="entry name" value="SIS_PGI_1"/>
    <property type="match status" value="1"/>
</dbReference>
<organism evidence="9 10">
    <name type="scientific">Aquamicrobium defluvii</name>
    <dbReference type="NCBI Taxonomy" id="69279"/>
    <lineage>
        <taxon>Bacteria</taxon>
        <taxon>Pseudomonadati</taxon>
        <taxon>Pseudomonadota</taxon>
        <taxon>Alphaproteobacteria</taxon>
        <taxon>Hyphomicrobiales</taxon>
        <taxon>Phyllobacteriaceae</taxon>
        <taxon>Aquamicrobium</taxon>
    </lineage>
</organism>
<dbReference type="PROSITE" id="PS00174">
    <property type="entry name" value="P_GLUCOSE_ISOMERASE_2"/>
    <property type="match status" value="1"/>
</dbReference>
<dbReference type="InterPro" id="IPR018189">
    <property type="entry name" value="Phosphoglucose_isomerase_CS"/>
</dbReference>
<keyword evidence="5 7" id="KW-0413">Isomerase</keyword>
<dbReference type="InterPro" id="IPR001672">
    <property type="entry name" value="G6P_Isomerase"/>
</dbReference>
<dbReference type="PROSITE" id="PS00765">
    <property type="entry name" value="P_GLUCOSE_ISOMERASE_1"/>
    <property type="match status" value="1"/>
</dbReference>
<dbReference type="HAMAP" id="MF_00473">
    <property type="entry name" value="G6P_isomerase"/>
    <property type="match status" value="1"/>
</dbReference>
<dbReference type="Gene3D" id="3.40.50.10490">
    <property type="entry name" value="Glucose-6-phosphate isomerase like protein, domain 1"/>
    <property type="match status" value="2"/>
</dbReference>
<dbReference type="UniPathway" id="UPA00138"/>
<dbReference type="NCBIfam" id="NF001211">
    <property type="entry name" value="PRK00179.1"/>
    <property type="match status" value="1"/>
</dbReference>
<evidence type="ECO:0000256" key="2">
    <source>
        <dbReference type="ARBA" id="ARBA00006604"/>
    </source>
</evidence>
<dbReference type="Gene3D" id="1.10.1390.10">
    <property type="match status" value="1"/>
</dbReference>
<feature type="active site" evidence="7">
    <location>
        <position position="545"/>
    </location>
</feature>
<dbReference type="CDD" id="cd05016">
    <property type="entry name" value="SIS_PGI_2"/>
    <property type="match status" value="1"/>
</dbReference>
<dbReference type="GO" id="GO:0051156">
    <property type="term" value="P:glucose 6-phosphate metabolic process"/>
    <property type="evidence" value="ECO:0007669"/>
    <property type="project" value="TreeGrafter"/>
</dbReference>
<protein>
    <recommendedName>
        <fullName evidence="7">Glucose-6-phosphate isomerase</fullName>
        <shortName evidence="7">GPI</shortName>
        <ecNumber evidence="7">5.3.1.9</ecNumber>
    </recommendedName>
    <alternativeName>
        <fullName evidence="7">Phosphoglucose isomerase</fullName>
        <shortName evidence="7">PGI</shortName>
    </alternativeName>
    <alternativeName>
        <fullName evidence="7">Phosphohexose isomerase</fullName>
        <shortName evidence="7">PHI</shortName>
    </alternativeName>
</protein>
<dbReference type="Proteomes" id="UP000294958">
    <property type="component" value="Unassembled WGS sequence"/>
</dbReference>
<comment type="subcellular location">
    <subcellularLocation>
        <location evidence="7">Cytoplasm</location>
    </subcellularLocation>
</comment>
<keyword evidence="7" id="KW-0963">Cytoplasm</keyword>
<accession>A0A4R6YKL9</accession>
<gene>
    <name evidence="7" type="primary">pgi</name>
    <name evidence="9" type="ORF">DES43_102235</name>
</gene>
<dbReference type="AlphaFoldDB" id="A0A4R6YKL9"/>
<name>A0A4R6YKL9_9HYPH</name>
<evidence type="ECO:0000256" key="1">
    <source>
        <dbReference type="ARBA" id="ARBA00004926"/>
    </source>
</evidence>
<evidence type="ECO:0000256" key="8">
    <source>
        <dbReference type="RuleBase" id="RU000612"/>
    </source>
</evidence>
<comment type="similarity">
    <text evidence="2 7 8">Belongs to the GPI family.</text>
</comment>
<reference evidence="9 10" key="1">
    <citation type="submission" date="2019-03" db="EMBL/GenBank/DDBJ databases">
        <title>Genomic Encyclopedia of Type Strains, Phase IV (KMG-IV): sequencing the most valuable type-strain genomes for metagenomic binning, comparative biology and taxonomic classification.</title>
        <authorList>
            <person name="Goeker M."/>
        </authorList>
    </citation>
    <scope>NUCLEOTIDE SEQUENCE [LARGE SCALE GENOMIC DNA]</scope>
    <source>
        <strain evidence="9 10">DSM 11603</strain>
    </source>
</reference>
<dbReference type="GO" id="GO:0097367">
    <property type="term" value="F:carbohydrate derivative binding"/>
    <property type="evidence" value="ECO:0007669"/>
    <property type="project" value="InterPro"/>
</dbReference>
<keyword evidence="4 7" id="KW-0324">Glycolysis</keyword>
<evidence type="ECO:0000313" key="10">
    <source>
        <dbReference type="Proteomes" id="UP000294958"/>
    </source>
</evidence>
<evidence type="ECO:0000256" key="7">
    <source>
        <dbReference type="HAMAP-Rule" id="MF_00473"/>
    </source>
</evidence>
<dbReference type="UniPathway" id="UPA00109">
    <property type="reaction ID" value="UER00181"/>
</dbReference>
<dbReference type="InterPro" id="IPR023096">
    <property type="entry name" value="G6P_Isomerase_C"/>
</dbReference>
<evidence type="ECO:0000256" key="4">
    <source>
        <dbReference type="ARBA" id="ARBA00023152"/>
    </source>
</evidence>
<dbReference type="InterPro" id="IPR046348">
    <property type="entry name" value="SIS_dom_sf"/>
</dbReference>
<dbReference type="GO" id="GO:0005829">
    <property type="term" value="C:cytosol"/>
    <property type="evidence" value="ECO:0007669"/>
    <property type="project" value="TreeGrafter"/>
</dbReference>
<dbReference type="GO" id="GO:0006096">
    <property type="term" value="P:glycolytic process"/>
    <property type="evidence" value="ECO:0007669"/>
    <property type="project" value="UniProtKB-UniRule"/>
</dbReference>
<evidence type="ECO:0000256" key="3">
    <source>
        <dbReference type="ARBA" id="ARBA00022432"/>
    </source>
</evidence>
<dbReference type="SUPFAM" id="SSF53697">
    <property type="entry name" value="SIS domain"/>
    <property type="match status" value="1"/>
</dbReference>
<dbReference type="PANTHER" id="PTHR11469">
    <property type="entry name" value="GLUCOSE-6-PHOSPHATE ISOMERASE"/>
    <property type="match status" value="1"/>
</dbReference>
<comment type="function">
    <text evidence="7">Catalyzes the reversible isomerization of glucose-6-phosphate to fructose-6-phosphate.</text>
</comment>
<evidence type="ECO:0000256" key="6">
    <source>
        <dbReference type="ARBA" id="ARBA00029321"/>
    </source>
</evidence>
<dbReference type="EC" id="5.3.1.9" evidence="7"/>
<dbReference type="EMBL" id="SNZF01000002">
    <property type="protein sequence ID" value="TDR37686.1"/>
    <property type="molecule type" value="Genomic_DNA"/>
</dbReference>
<comment type="pathway">
    <text evidence="7">Carbohydrate biosynthesis; gluconeogenesis.</text>
</comment>
<dbReference type="InterPro" id="IPR035482">
    <property type="entry name" value="SIS_PGI_2"/>
</dbReference>
<dbReference type="PROSITE" id="PS51463">
    <property type="entry name" value="P_GLUCOSE_ISOMERASE_3"/>
    <property type="match status" value="1"/>
</dbReference>
<dbReference type="Pfam" id="PF00342">
    <property type="entry name" value="PGI"/>
    <property type="match status" value="1"/>
</dbReference>
<dbReference type="GO" id="GO:0004347">
    <property type="term" value="F:glucose-6-phosphate isomerase activity"/>
    <property type="evidence" value="ECO:0007669"/>
    <property type="project" value="UniProtKB-UniRule"/>
</dbReference>
<dbReference type="PRINTS" id="PR00662">
    <property type="entry name" value="G6PISOMERASE"/>
</dbReference>
<comment type="caution">
    <text evidence="9">The sequence shown here is derived from an EMBL/GenBank/DDBJ whole genome shotgun (WGS) entry which is preliminary data.</text>
</comment>
<keyword evidence="10" id="KW-1185">Reference proteome</keyword>
<dbReference type="GO" id="GO:0006094">
    <property type="term" value="P:gluconeogenesis"/>
    <property type="evidence" value="ECO:0007669"/>
    <property type="project" value="UniProtKB-UniRule"/>
</dbReference>
<dbReference type="GO" id="GO:0048029">
    <property type="term" value="F:monosaccharide binding"/>
    <property type="evidence" value="ECO:0007669"/>
    <property type="project" value="TreeGrafter"/>
</dbReference>
<feature type="active site" description="Proton donor" evidence="7">
    <location>
        <position position="385"/>
    </location>
</feature>
<comment type="pathway">
    <text evidence="1 7 8">Carbohydrate degradation; glycolysis; D-glyceraldehyde 3-phosphate and glycerone phosphate from D-glucose: step 2/4.</text>
</comment>
<proteinExistence type="inferred from homology"/>
<feature type="active site" evidence="7">
    <location>
        <position position="416"/>
    </location>
</feature>
<evidence type="ECO:0000313" key="9">
    <source>
        <dbReference type="EMBL" id="TDR37686.1"/>
    </source>
</evidence>
<comment type="catalytic activity">
    <reaction evidence="6 7 8">
        <text>alpha-D-glucose 6-phosphate = beta-D-fructose 6-phosphate</text>
        <dbReference type="Rhea" id="RHEA:11816"/>
        <dbReference type="ChEBI" id="CHEBI:57634"/>
        <dbReference type="ChEBI" id="CHEBI:58225"/>
        <dbReference type="EC" id="5.3.1.9"/>
    </reaction>
</comment>